<reference evidence="8" key="1">
    <citation type="journal article" date="2019" name="Int. J. Syst. Evol. Microbiol.">
        <title>The Global Catalogue of Microorganisms (GCM) 10K type strain sequencing project: providing services to taxonomists for standard genome sequencing and annotation.</title>
        <authorList>
            <consortium name="The Broad Institute Genomics Platform"/>
            <consortium name="The Broad Institute Genome Sequencing Center for Infectious Disease"/>
            <person name="Wu L."/>
            <person name="Ma J."/>
        </authorList>
    </citation>
    <scope>NUCLEOTIDE SEQUENCE [LARGE SCALE GENOMIC DNA]</scope>
    <source>
        <strain evidence="8">JCM 3369</strain>
    </source>
</reference>
<dbReference type="Gene3D" id="1.10.10.10">
    <property type="entry name" value="Winged helix-like DNA-binding domain superfamily/Winged helix DNA-binding domain"/>
    <property type="match status" value="1"/>
</dbReference>
<dbReference type="PROSITE" id="PS50043">
    <property type="entry name" value="HTH_LUXR_2"/>
    <property type="match status" value="1"/>
</dbReference>
<evidence type="ECO:0000256" key="3">
    <source>
        <dbReference type="ARBA" id="ARBA00023163"/>
    </source>
</evidence>
<keyword evidence="8" id="KW-1185">Reference proteome</keyword>
<dbReference type="PANTHER" id="PTHR44688">
    <property type="entry name" value="DNA-BINDING TRANSCRIPTIONAL ACTIVATOR DEVR_DOSR"/>
    <property type="match status" value="1"/>
</dbReference>
<dbReference type="InterPro" id="IPR036388">
    <property type="entry name" value="WH-like_DNA-bd_sf"/>
</dbReference>
<evidence type="ECO:0000259" key="6">
    <source>
        <dbReference type="PROSITE" id="PS50110"/>
    </source>
</evidence>
<evidence type="ECO:0000256" key="2">
    <source>
        <dbReference type="ARBA" id="ARBA00023125"/>
    </source>
</evidence>
<dbReference type="SUPFAM" id="SSF52172">
    <property type="entry name" value="CheY-like"/>
    <property type="match status" value="1"/>
</dbReference>
<keyword evidence="2" id="KW-0238">DNA-binding</keyword>
<evidence type="ECO:0000259" key="5">
    <source>
        <dbReference type="PROSITE" id="PS50043"/>
    </source>
</evidence>
<keyword evidence="1" id="KW-0805">Transcription regulation</keyword>
<dbReference type="EMBL" id="JBHUFA010000001">
    <property type="protein sequence ID" value="MFD1695094.1"/>
    <property type="molecule type" value="Genomic_DNA"/>
</dbReference>
<dbReference type="RefSeq" id="WP_149891129.1">
    <property type="nucleotide sequence ID" value="NZ_JBHUFA010000001.1"/>
</dbReference>
<dbReference type="PRINTS" id="PR00038">
    <property type="entry name" value="HTHLUXR"/>
</dbReference>
<keyword evidence="4" id="KW-0597">Phosphoprotein</keyword>
<dbReference type="CDD" id="cd06170">
    <property type="entry name" value="LuxR_C_like"/>
    <property type="match status" value="1"/>
</dbReference>
<feature type="modified residue" description="4-aspartylphosphate" evidence="4">
    <location>
        <position position="56"/>
    </location>
</feature>
<evidence type="ECO:0000256" key="1">
    <source>
        <dbReference type="ARBA" id="ARBA00023015"/>
    </source>
</evidence>
<evidence type="ECO:0000313" key="7">
    <source>
        <dbReference type="EMBL" id="MFD1695094.1"/>
    </source>
</evidence>
<feature type="domain" description="Response regulatory" evidence="6">
    <location>
        <begin position="7"/>
        <end position="121"/>
    </location>
</feature>
<dbReference type="Proteomes" id="UP001597327">
    <property type="component" value="Unassembled WGS sequence"/>
</dbReference>
<dbReference type="Gene3D" id="3.40.50.2300">
    <property type="match status" value="1"/>
</dbReference>
<dbReference type="PANTHER" id="PTHR44688:SF16">
    <property type="entry name" value="DNA-BINDING TRANSCRIPTIONAL ACTIVATOR DEVR_DOSR"/>
    <property type="match status" value="1"/>
</dbReference>
<dbReference type="Pfam" id="PF00072">
    <property type="entry name" value="Response_reg"/>
    <property type="match status" value="1"/>
</dbReference>
<dbReference type="SMART" id="SM00421">
    <property type="entry name" value="HTH_LUXR"/>
    <property type="match status" value="1"/>
</dbReference>
<feature type="domain" description="HTH luxR-type" evidence="5">
    <location>
        <begin position="135"/>
        <end position="199"/>
    </location>
</feature>
<evidence type="ECO:0000313" key="8">
    <source>
        <dbReference type="Proteomes" id="UP001597327"/>
    </source>
</evidence>
<dbReference type="Pfam" id="PF00196">
    <property type="entry name" value="GerE"/>
    <property type="match status" value="1"/>
</dbReference>
<dbReference type="InterPro" id="IPR000792">
    <property type="entry name" value="Tscrpt_reg_LuxR_C"/>
</dbReference>
<proteinExistence type="predicted"/>
<comment type="caution">
    <text evidence="7">The sequence shown here is derived from an EMBL/GenBank/DDBJ whole genome shotgun (WGS) entry which is preliminary data.</text>
</comment>
<name>A0ABW4JSN1_9HYPH</name>
<dbReference type="InterPro" id="IPR016032">
    <property type="entry name" value="Sig_transdc_resp-reg_C-effctor"/>
</dbReference>
<sequence>MSSETKAIYIVDDDPAVRDALSVVFGMEGYEVETFSDGDAFVQSASKGLPAVVLLDVHMPGRSGLDILRALNGEEYPAPIFIISGQGDIPMAVEAIRNGAFDFIEKPFTADGVVARVEEGVAAMSKRKKEEARPTFPGADLLTRREMEVLQEITKGASNKEAGRILGISPRTIEVHRARIMEKLGARNAADLVRIVLGA</sequence>
<keyword evidence="3" id="KW-0804">Transcription</keyword>
<organism evidence="7 8">
    <name type="scientific">Roseibium aestuarii</name>
    <dbReference type="NCBI Taxonomy" id="2600299"/>
    <lineage>
        <taxon>Bacteria</taxon>
        <taxon>Pseudomonadati</taxon>
        <taxon>Pseudomonadota</taxon>
        <taxon>Alphaproteobacteria</taxon>
        <taxon>Hyphomicrobiales</taxon>
        <taxon>Stappiaceae</taxon>
        <taxon>Roseibium</taxon>
    </lineage>
</organism>
<dbReference type="InterPro" id="IPR001789">
    <property type="entry name" value="Sig_transdc_resp-reg_receiver"/>
</dbReference>
<dbReference type="SMART" id="SM00448">
    <property type="entry name" value="REC"/>
    <property type="match status" value="1"/>
</dbReference>
<gene>
    <name evidence="7" type="ORF">ACFSC7_06170</name>
</gene>
<dbReference type="PROSITE" id="PS50110">
    <property type="entry name" value="RESPONSE_REGULATORY"/>
    <property type="match status" value="1"/>
</dbReference>
<accession>A0ABW4JSN1</accession>
<evidence type="ECO:0000256" key="4">
    <source>
        <dbReference type="PROSITE-ProRule" id="PRU00169"/>
    </source>
</evidence>
<protein>
    <submittedName>
        <fullName evidence="7">Response regulator transcription factor</fullName>
    </submittedName>
</protein>
<dbReference type="InterPro" id="IPR011006">
    <property type="entry name" value="CheY-like_superfamily"/>
</dbReference>
<dbReference type="SUPFAM" id="SSF46894">
    <property type="entry name" value="C-terminal effector domain of the bipartite response regulators"/>
    <property type="match status" value="1"/>
</dbReference>